<feature type="region of interest" description="Disordered" evidence="1">
    <location>
        <begin position="139"/>
        <end position="235"/>
    </location>
</feature>
<dbReference type="GO" id="GO:0016020">
    <property type="term" value="C:membrane"/>
    <property type="evidence" value="ECO:0007669"/>
    <property type="project" value="InterPro"/>
</dbReference>
<feature type="region of interest" description="Disordered" evidence="1">
    <location>
        <begin position="58"/>
        <end position="97"/>
    </location>
</feature>
<dbReference type="STRING" id="318161.Sden_1393"/>
<dbReference type="Proteomes" id="UP000001982">
    <property type="component" value="Chromosome"/>
</dbReference>
<feature type="compositionally biased region" description="Basic and acidic residues" evidence="1">
    <location>
        <begin position="59"/>
        <end position="97"/>
    </location>
</feature>
<dbReference type="GO" id="GO:0043213">
    <property type="term" value="P:bacteriocin transport"/>
    <property type="evidence" value="ECO:0007669"/>
    <property type="project" value="InterPro"/>
</dbReference>
<dbReference type="EMBL" id="CP000302">
    <property type="protein sequence ID" value="ABE54679.1"/>
    <property type="molecule type" value="Genomic_DNA"/>
</dbReference>
<sequence>MPEQSKLAKALWISAGIHIGAIVILALGISFEDKPTFMPQAPSAPAIQAVMIDQQQVNDRAEELKQQKRDAERKEQQRLAELERKAKEARQAREQEQLKLKQLEVEREQKVLETQKANEAAKAAKLKLQLEQEKAQKAETERKQIEQKRKASEEAAKQAAEKRKQEEAAAAKKAELERKQREDERKRKEEAERKQKEEAERKRKADADARARQEQEMADAMAAEHSALSQTRNKQVMSEVDKYRSMIAATIQRNLVVDESMRGKSCKVFIRLANDGFVTAVQTLDGDPVICRAAKNAINKAGRLPVSPEADVYNQMREINLTVSPEFN</sequence>
<dbReference type="RefSeq" id="WP_011495837.1">
    <property type="nucleotide sequence ID" value="NC_007954.1"/>
</dbReference>
<gene>
    <name evidence="3" type="ordered locus">Sden_1393</name>
</gene>
<keyword evidence="2" id="KW-0472">Membrane</keyword>
<evidence type="ECO:0000256" key="1">
    <source>
        <dbReference type="SAM" id="MobiDB-lite"/>
    </source>
</evidence>
<organism evidence="3 4">
    <name type="scientific">Shewanella denitrificans (strain OS217 / ATCC BAA-1090 / DSM 15013)</name>
    <dbReference type="NCBI Taxonomy" id="318161"/>
    <lineage>
        <taxon>Bacteria</taxon>
        <taxon>Pseudomonadati</taxon>
        <taxon>Pseudomonadota</taxon>
        <taxon>Gammaproteobacteria</taxon>
        <taxon>Alteromonadales</taxon>
        <taxon>Shewanellaceae</taxon>
        <taxon>Shewanella</taxon>
    </lineage>
</organism>
<name>Q12PE7_SHEDO</name>
<dbReference type="GO" id="GO:0019534">
    <property type="term" value="F:toxin transmembrane transporter activity"/>
    <property type="evidence" value="ECO:0007669"/>
    <property type="project" value="InterPro"/>
</dbReference>
<dbReference type="OrthoDB" id="6194496at2"/>
<reference evidence="3 4" key="1">
    <citation type="submission" date="2006-03" db="EMBL/GenBank/DDBJ databases">
        <title>Complete sequence of Shewanella denitrificans OS217.</title>
        <authorList>
            <consortium name="US DOE Joint Genome Institute"/>
            <person name="Copeland A."/>
            <person name="Lucas S."/>
            <person name="Lapidus A."/>
            <person name="Barry K."/>
            <person name="Detter J.C."/>
            <person name="Glavina del Rio T."/>
            <person name="Hammon N."/>
            <person name="Israni S."/>
            <person name="Dalin E."/>
            <person name="Tice H."/>
            <person name="Pitluck S."/>
            <person name="Brettin T."/>
            <person name="Bruce D."/>
            <person name="Han C."/>
            <person name="Tapia R."/>
            <person name="Gilna P."/>
            <person name="Kiss H."/>
            <person name="Schmutz J."/>
            <person name="Larimer F."/>
            <person name="Land M."/>
            <person name="Hauser L."/>
            <person name="Kyrpides N."/>
            <person name="Lykidis A."/>
            <person name="Richardson P."/>
        </authorList>
    </citation>
    <scope>NUCLEOTIDE SEQUENCE [LARGE SCALE GENOMIC DNA]</scope>
    <source>
        <strain evidence="4">OS217 / ATCC BAA-1090 / DSM 15013</strain>
    </source>
</reference>
<evidence type="ECO:0000256" key="2">
    <source>
        <dbReference type="SAM" id="Phobius"/>
    </source>
</evidence>
<feature type="compositionally biased region" description="Basic and acidic residues" evidence="1">
    <location>
        <begin position="139"/>
        <end position="215"/>
    </location>
</feature>
<dbReference type="Gene3D" id="3.30.1150.10">
    <property type="match status" value="1"/>
</dbReference>
<proteinExistence type="predicted"/>
<accession>Q12PE7</accession>
<protein>
    <submittedName>
        <fullName evidence="3">TolA</fullName>
    </submittedName>
</protein>
<dbReference type="Pfam" id="PF06519">
    <property type="entry name" value="TolA"/>
    <property type="match status" value="1"/>
</dbReference>
<dbReference type="SUPFAM" id="SSF74653">
    <property type="entry name" value="TolA/TonB C-terminal domain"/>
    <property type="match status" value="1"/>
</dbReference>
<keyword evidence="2" id="KW-0812">Transmembrane</keyword>
<keyword evidence="2" id="KW-1133">Transmembrane helix</keyword>
<dbReference type="NCBIfam" id="TIGR02794">
    <property type="entry name" value="tolA_full"/>
    <property type="match status" value="1"/>
</dbReference>
<dbReference type="AlphaFoldDB" id="Q12PE7"/>
<dbReference type="HOGENOM" id="CLU_073807_0_0_6"/>
<feature type="transmembrane region" description="Helical" evidence="2">
    <location>
        <begin position="12"/>
        <end position="31"/>
    </location>
</feature>
<dbReference type="InterPro" id="IPR014161">
    <property type="entry name" value="Tol-Pal_TolA"/>
</dbReference>
<evidence type="ECO:0000313" key="4">
    <source>
        <dbReference type="Proteomes" id="UP000001982"/>
    </source>
</evidence>
<evidence type="ECO:0000313" key="3">
    <source>
        <dbReference type="EMBL" id="ABE54679.1"/>
    </source>
</evidence>
<dbReference type="KEGG" id="sdn:Sden_1393"/>
<keyword evidence="4" id="KW-1185">Reference proteome</keyword>
<dbReference type="eggNOG" id="COG3064">
    <property type="taxonomic scope" value="Bacteria"/>
</dbReference>